<proteinExistence type="predicted"/>
<accession>A0A816KQM6</accession>
<dbReference type="Proteomes" id="UP001295469">
    <property type="component" value="Chromosome C05"/>
</dbReference>
<evidence type="ECO:0000313" key="2">
    <source>
        <dbReference type="EMBL" id="CAF1925809.1"/>
    </source>
</evidence>
<reference evidence="2" key="1">
    <citation type="submission" date="2021-01" db="EMBL/GenBank/DDBJ databases">
        <authorList>
            <consortium name="Genoscope - CEA"/>
            <person name="William W."/>
        </authorList>
    </citation>
    <scope>NUCLEOTIDE SEQUENCE</scope>
</reference>
<gene>
    <name evidence="2" type="ORF">DARMORV10_C05P13320.1</name>
</gene>
<feature type="compositionally biased region" description="Polar residues" evidence="1">
    <location>
        <begin position="196"/>
        <end position="208"/>
    </location>
</feature>
<protein>
    <submittedName>
        <fullName evidence="2">(rape) hypothetical protein</fullName>
    </submittedName>
</protein>
<feature type="region of interest" description="Disordered" evidence="1">
    <location>
        <begin position="194"/>
        <end position="306"/>
    </location>
</feature>
<organism evidence="2">
    <name type="scientific">Brassica napus</name>
    <name type="common">Rape</name>
    <dbReference type="NCBI Taxonomy" id="3708"/>
    <lineage>
        <taxon>Eukaryota</taxon>
        <taxon>Viridiplantae</taxon>
        <taxon>Streptophyta</taxon>
        <taxon>Embryophyta</taxon>
        <taxon>Tracheophyta</taxon>
        <taxon>Spermatophyta</taxon>
        <taxon>Magnoliopsida</taxon>
        <taxon>eudicotyledons</taxon>
        <taxon>Gunneridae</taxon>
        <taxon>Pentapetalae</taxon>
        <taxon>rosids</taxon>
        <taxon>malvids</taxon>
        <taxon>Brassicales</taxon>
        <taxon>Brassicaceae</taxon>
        <taxon>Brassiceae</taxon>
        <taxon>Brassica</taxon>
    </lineage>
</organism>
<evidence type="ECO:0000256" key="1">
    <source>
        <dbReference type="SAM" id="MobiDB-lite"/>
    </source>
</evidence>
<feature type="compositionally biased region" description="Basic residues" evidence="1">
    <location>
        <begin position="282"/>
        <end position="294"/>
    </location>
</feature>
<name>A0A816KQM6_BRANA</name>
<sequence>MKRYGEGSRYLPQQGMACTQHHTTLETASQPSKELAIAATKSLHQTGLTSLSHTNRERALMTCTKLATLHYQCRIKRPFTGTGMVATTKSDTATTKTKAGTTLAAFENRRTIIVTCKVNTGVNSETNNISPRAQASIEMRLQSIKELKLMTMMLLPERLESGSGPVPSPPAHQHPRLISEQITGEALDFAEKEKNPNNTIETRSTNHGSHTPPSDSSSTAAPLNPRSKPSTPPRTQRSKGDLVTPPSQSRTSRAEPKRQSYAEPEPTTRQSRRRNDREANTKQRKKRSGHRRQTHVPPNAGESLDL</sequence>
<feature type="compositionally biased region" description="Low complexity" evidence="1">
    <location>
        <begin position="209"/>
        <end position="222"/>
    </location>
</feature>
<dbReference type="AlphaFoldDB" id="A0A816KQM6"/>
<dbReference type="EMBL" id="HG994369">
    <property type="protein sequence ID" value="CAF1925809.1"/>
    <property type="molecule type" value="Genomic_DNA"/>
</dbReference>